<feature type="transmembrane region" description="Helical" evidence="13">
    <location>
        <begin position="6"/>
        <end position="30"/>
    </location>
</feature>
<keyword evidence="11 13" id="KW-0472">Membrane</keyword>
<evidence type="ECO:0000256" key="5">
    <source>
        <dbReference type="ARBA" id="ARBA00022547"/>
    </source>
</evidence>
<sequence length="51" mass="6361">MPQMKPMNWLILFISTNMILLFMNIMNYFMNFNKSINKSMNKNLKKKNWKW</sequence>
<evidence type="ECO:0000256" key="7">
    <source>
        <dbReference type="ARBA" id="ARBA00022781"/>
    </source>
</evidence>
<accession>A0A343L9Z7</accession>
<keyword evidence="10 12" id="KW-0496">Mitochondrion</keyword>
<evidence type="ECO:0000256" key="13">
    <source>
        <dbReference type="SAM" id="Phobius"/>
    </source>
</evidence>
<evidence type="ECO:0000256" key="12">
    <source>
        <dbReference type="RuleBase" id="RU003661"/>
    </source>
</evidence>
<keyword evidence="5 12" id="KW-0138">CF(0)</keyword>
<dbReference type="GO" id="GO:0031966">
    <property type="term" value="C:mitochondrial membrane"/>
    <property type="evidence" value="ECO:0007669"/>
    <property type="project" value="UniProtKB-SubCell"/>
</dbReference>
<comment type="subunit">
    <text evidence="3">F-type ATPases have 2 components, CF(1) - the catalytic core - and CF(0) - the membrane proton channel.</text>
</comment>
<organism evidence="14">
    <name type="scientific">Diptera sp. 66 LC-2017</name>
    <dbReference type="NCBI Taxonomy" id="2030344"/>
    <lineage>
        <taxon>Eukaryota</taxon>
        <taxon>Metazoa</taxon>
        <taxon>Ecdysozoa</taxon>
        <taxon>Arthropoda</taxon>
        <taxon>Hexapoda</taxon>
        <taxon>Insecta</taxon>
        <taxon>Pterygota</taxon>
        <taxon>Neoptera</taxon>
        <taxon>Endopterygota</taxon>
        <taxon>Diptera</taxon>
    </lineage>
</organism>
<evidence type="ECO:0000256" key="6">
    <source>
        <dbReference type="ARBA" id="ARBA00022692"/>
    </source>
</evidence>
<geneLocation type="mitochondrion" evidence="14"/>
<evidence type="ECO:0000256" key="8">
    <source>
        <dbReference type="ARBA" id="ARBA00022989"/>
    </source>
</evidence>
<evidence type="ECO:0000256" key="4">
    <source>
        <dbReference type="ARBA" id="ARBA00022448"/>
    </source>
</evidence>
<evidence type="ECO:0000256" key="9">
    <source>
        <dbReference type="ARBA" id="ARBA00023065"/>
    </source>
</evidence>
<comment type="subcellular location">
    <subcellularLocation>
        <location evidence="1 12">Mitochondrion membrane</location>
        <topology evidence="1 12">Single-pass membrane protein</topology>
    </subcellularLocation>
</comment>
<keyword evidence="8 13" id="KW-1133">Transmembrane helix</keyword>
<evidence type="ECO:0000256" key="10">
    <source>
        <dbReference type="ARBA" id="ARBA00023128"/>
    </source>
</evidence>
<protein>
    <recommendedName>
        <fullName evidence="12">ATP synthase complex subunit 8</fullName>
    </recommendedName>
</protein>
<dbReference type="InterPro" id="IPR001421">
    <property type="entry name" value="ATP8_metazoa"/>
</dbReference>
<dbReference type="EMBL" id="MF410871">
    <property type="protein sequence ID" value="ATN41144.1"/>
    <property type="molecule type" value="Genomic_DNA"/>
</dbReference>
<dbReference type="GO" id="GO:0015986">
    <property type="term" value="P:proton motive force-driven ATP synthesis"/>
    <property type="evidence" value="ECO:0007669"/>
    <property type="project" value="InterPro"/>
</dbReference>
<dbReference type="AlphaFoldDB" id="A0A343L9Z7"/>
<keyword evidence="4 12" id="KW-0813">Transport</keyword>
<evidence type="ECO:0000256" key="2">
    <source>
        <dbReference type="ARBA" id="ARBA00008892"/>
    </source>
</evidence>
<evidence type="ECO:0000313" key="14">
    <source>
        <dbReference type="EMBL" id="ATN41144.1"/>
    </source>
</evidence>
<keyword evidence="9 12" id="KW-0406">Ion transport</keyword>
<reference evidence="14" key="1">
    <citation type="journal article" date="2017" name="Mol. Ecol.">
        <title>Shotgun mitogenomics across body size classes in a local assemblage of tropical Diptera: Phylogeny, species diversity and mitochondrial abundance spectrum.</title>
        <authorList>
            <person name="Choo L.Q."/>
            <person name="Crampton-Platt A."/>
            <person name="Vogler A.P."/>
        </authorList>
    </citation>
    <scope>NUCLEOTIDE SEQUENCE</scope>
</reference>
<proteinExistence type="inferred from homology"/>
<name>A0A343L9Z7_9DIPT</name>
<gene>
    <name evidence="14" type="primary">atp8</name>
</gene>
<evidence type="ECO:0000256" key="11">
    <source>
        <dbReference type="ARBA" id="ARBA00023136"/>
    </source>
</evidence>
<evidence type="ECO:0000256" key="3">
    <source>
        <dbReference type="ARBA" id="ARBA00011291"/>
    </source>
</evidence>
<evidence type="ECO:0000256" key="1">
    <source>
        <dbReference type="ARBA" id="ARBA00004304"/>
    </source>
</evidence>
<dbReference type="GO" id="GO:0045259">
    <property type="term" value="C:proton-transporting ATP synthase complex"/>
    <property type="evidence" value="ECO:0007669"/>
    <property type="project" value="UniProtKB-KW"/>
</dbReference>
<dbReference type="GO" id="GO:0015078">
    <property type="term" value="F:proton transmembrane transporter activity"/>
    <property type="evidence" value="ECO:0007669"/>
    <property type="project" value="InterPro"/>
</dbReference>
<keyword evidence="6 12" id="KW-0812">Transmembrane</keyword>
<comment type="similarity">
    <text evidence="2 12">Belongs to the ATPase protein 8 family.</text>
</comment>
<dbReference type="Pfam" id="PF00895">
    <property type="entry name" value="ATP-synt_8"/>
    <property type="match status" value="1"/>
</dbReference>
<keyword evidence="7 12" id="KW-0375">Hydrogen ion transport</keyword>